<dbReference type="GO" id="GO:0003924">
    <property type="term" value="F:GTPase activity"/>
    <property type="evidence" value="ECO:0007669"/>
    <property type="project" value="InterPro"/>
</dbReference>
<dbReference type="PROSITE" id="PS51715">
    <property type="entry name" value="G_GB1_RHD3"/>
    <property type="match status" value="1"/>
</dbReference>
<dbReference type="Proteomes" id="UP001162029">
    <property type="component" value="Unassembled WGS sequence"/>
</dbReference>
<feature type="domain" description="GB1/RHD3-type G" evidence="5">
    <location>
        <begin position="26"/>
        <end position="114"/>
    </location>
</feature>
<dbReference type="GO" id="GO:0005525">
    <property type="term" value="F:GTP binding"/>
    <property type="evidence" value="ECO:0007669"/>
    <property type="project" value="UniProtKB-KW"/>
</dbReference>
<keyword evidence="2" id="KW-0342">GTP-binding</keyword>
<comment type="similarity">
    <text evidence="3">Belongs to the TRAFAC class dynamin-like GTPase superfamily. GB1/RHD3 GTPase family.</text>
</comment>
<feature type="compositionally biased region" description="Basic and acidic residues" evidence="4">
    <location>
        <begin position="100"/>
        <end position="114"/>
    </location>
</feature>
<evidence type="ECO:0000313" key="7">
    <source>
        <dbReference type="Proteomes" id="UP001162029"/>
    </source>
</evidence>
<name>A0AAV0UHB0_9STRA</name>
<reference evidence="6" key="1">
    <citation type="submission" date="2022-12" db="EMBL/GenBank/DDBJ databases">
        <authorList>
            <person name="Webb A."/>
        </authorList>
    </citation>
    <scope>NUCLEOTIDE SEQUENCE</scope>
    <source>
        <strain evidence="6">Pd1</strain>
    </source>
</reference>
<gene>
    <name evidence="6" type="ORF">PDE001_LOCUS6134</name>
</gene>
<protein>
    <recommendedName>
        <fullName evidence="5">GB1/RHD3-type G domain-containing protein</fullName>
    </recommendedName>
</protein>
<dbReference type="AlphaFoldDB" id="A0AAV0UHB0"/>
<evidence type="ECO:0000256" key="1">
    <source>
        <dbReference type="ARBA" id="ARBA00022741"/>
    </source>
</evidence>
<keyword evidence="1" id="KW-0547">Nucleotide-binding</keyword>
<comment type="caution">
    <text evidence="6">The sequence shown here is derived from an EMBL/GenBank/DDBJ whole genome shotgun (WGS) entry which is preliminary data.</text>
</comment>
<accession>A0AAV0UHB0</accession>
<evidence type="ECO:0000259" key="5">
    <source>
        <dbReference type="PROSITE" id="PS51715"/>
    </source>
</evidence>
<dbReference type="InterPro" id="IPR027417">
    <property type="entry name" value="P-loop_NTPase"/>
</dbReference>
<dbReference type="EMBL" id="CANTFM010001148">
    <property type="protein sequence ID" value="CAI5735837.1"/>
    <property type="molecule type" value="Genomic_DNA"/>
</dbReference>
<evidence type="ECO:0000256" key="4">
    <source>
        <dbReference type="SAM" id="MobiDB-lite"/>
    </source>
</evidence>
<dbReference type="InterPro" id="IPR015894">
    <property type="entry name" value="Guanylate-bd_N"/>
</dbReference>
<proteinExistence type="inferred from homology"/>
<evidence type="ECO:0000256" key="2">
    <source>
        <dbReference type="ARBA" id="ARBA00023134"/>
    </source>
</evidence>
<dbReference type="Gene3D" id="3.40.50.300">
    <property type="entry name" value="P-loop containing nucleotide triphosphate hydrolases"/>
    <property type="match status" value="1"/>
</dbReference>
<sequence length="114" mass="12523">MSSPPLPTLRPPSPMTLDPVKEVPEDMKVAIFSVVGAFRTGKSFILDLFLRYLRHASCGPMLKSDGAQDENTKVWKAWVMEGVTGSGEVKLEGNSNVEQTHGEKGFSWRAGEET</sequence>
<evidence type="ECO:0000256" key="3">
    <source>
        <dbReference type="PROSITE-ProRule" id="PRU01052"/>
    </source>
</evidence>
<dbReference type="InterPro" id="IPR030386">
    <property type="entry name" value="G_GB1_RHD3_dom"/>
</dbReference>
<feature type="region of interest" description="Disordered" evidence="4">
    <location>
        <begin position="94"/>
        <end position="114"/>
    </location>
</feature>
<dbReference type="Pfam" id="PF02263">
    <property type="entry name" value="GBP"/>
    <property type="match status" value="1"/>
</dbReference>
<keyword evidence="7" id="KW-1185">Reference proteome</keyword>
<organism evidence="6 7">
    <name type="scientific">Peronospora destructor</name>
    <dbReference type="NCBI Taxonomy" id="86335"/>
    <lineage>
        <taxon>Eukaryota</taxon>
        <taxon>Sar</taxon>
        <taxon>Stramenopiles</taxon>
        <taxon>Oomycota</taxon>
        <taxon>Peronosporomycetes</taxon>
        <taxon>Peronosporales</taxon>
        <taxon>Peronosporaceae</taxon>
        <taxon>Peronospora</taxon>
    </lineage>
</organism>
<evidence type="ECO:0000313" key="6">
    <source>
        <dbReference type="EMBL" id="CAI5735837.1"/>
    </source>
</evidence>